<evidence type="ECO:0000256" key="3">
    <source>
        <dbReference type="ARBA" id="ARBA00023163"/>
    </source>
</evidence>
<dbReference type="CDD" id="cd00090">
    <property type="entry name" value="HTH_ARSR"/>
    <property type="match status" value="1"/>
</dbReference>
<dbReference type="InterPro" id="IPR036390">
    <property type="entry name" value="WH_DNA-bd_sf"/>
</dbReference>
<dbReference type="PRINTS" id="PR00778">
    <property type="entry name" value="HTHARSR"/>
</dbReference>
<keyword evidence="3" id="KW-0804">Transcription</keyword>
<keyword evidence="6" id="KW-1185">Reference proteome</keyword>
<reference evidence="5 6" key="1">
    <citation type="journal article" date="2019" name="Int. J. Syst. Evol. Microbiol.">
        <title>The Global Catalogue of Microorganisms (GCM) 10K type strain sequencing project: providing services to taxonomists for standard genome sequencing and annotation.</title>
        <authorList>
            <consortium name="The Broad Institute Genomics Platform"/>
            <consortium name="The Broad Institute Genome Sequencing Center for Infectious Disease"/>
            <person name="Wu L."/>
            <person name="Ma J."/>
        </authorList>
    </citation>
    <scope>NUCLEOTIDE SEQUENCE [LARGE SCALE GENOMIC DNA]</scope>
    <source>
        <strain evidence="5 6">JCM 14326</strain>
    </source>
</reference>
<proteinExistence type="predicted"/>
<keyword evidence="2" id="KW-0238">DNA-binding</keyword>
<name>A0ABN2NK17_9MICO</name>
<dbReference type="InterPro" id="IPR051011">
    <property type="entry name" value="Metal_resp_trans_reg"/>
</dbReference>
<dbReference type="EMBL" id="BAAANL010000006">
    <property type="protein sequence ID" value="GAA1870196.1"/>
    <property type="molecule type" value="Genomic_DNA"/>
</dbReference>
<dbReference type="InterPro" id="IPR011991">
    <property type="entry name" value="ArsR-like_HTH"/>
</dbReference>
<accession>A0ABN2NK17</accession>
<sequence>MLRIHLSPEDLGRVRLAAAPDPLVEMRLSAQIINGADVPRHLRRWRAETLRTMPREALPYLHLVPPEGYCPEFLTPANGSVGLETGLKTVVLTPPRRIGAELARLDVRKHASGWTRDLGEGSNQALAVLRASMSAYFAHAVAPEWDLVRRTVTGDLARRNRALSDQGAAHLLTTLHPGSGWVAPTLAIPQGDDADMHLTGAGLRIAPSYFGTPAPVVTGNSSGPLTVVVPAAPDRAPTGTGTCGDALSTLVGRTRATVLRELATAALTTTALAKRLSIATASVSEHVSALRGAGLVDSRRDGRQVIHEITALGYEMLSTAGPR</sequence>
<protein>
    <submittedName>
        <fullName evidence="5">Winged helix-turn-helix domain-containing protein</fullName>
    </submittedName>
</protein>
<evidence type="ECO:0000256" key="1">
    <source>
        <dbReference type="ARBA" id="ARBA00023015"/>
    </source>
</evidence>
<dbReference type="SMART" id="SM00418">
    <property type="entry name" value="HTH_ARSR"/>
    <property type="match status" value="1"/>
</dbReference>
<organism evidence="5 6">
    <name type="scientific">Myceligenerans crystallogenes</name>
    <dbReference type="NCBI Taxonomy" id="316335"/>
    <lineage>
        <taxon>Bacteria</taxon>
        <taxon>Bacillati</taxon>
        <taxon>Actinomycetota</taxon>
        <taxon>Actinomycetes</taxon>
        <taxon>Micrococcales</taxon>
        <taxon>Promicromonosporaceae</taxon>
        <taxon>Myceligenerans</taxon>
    </lineage>
</organism>
<dbReference type="SUPFAM" id="SSF46785">
    <property type="entry name" value="Winged helix' DNA-binding domain"/>
    <property type="match status" value="1"/>
</dbReference>
<evidence type="ECO:0000256" key="2">
    <source>
        <dbReference type="ARBA" id="ARBA00023125"/>
    </source>
</evidence>
<evidence type="ECO:0000259" key="4">
    <source>
        <dbReference type="PROSITE" id="PS50987"/>
    </source>
</evidence>
<comment type="caution">
    <text evidence="5">The sequence shown here is derived from an EMBL/GenBank/DDBJ whole genome shotgun (WGS) entry which is preliminary data.</text>
</comment>
<gene>
    <name evidence="5" type="ORF">GCM10009751_31580</name>
</gene>
<dbReference type="Proteomes" id="UP001501094">
    <property type="component" value="Unassembled WGS sequence"/>
</dbReference>
<dbReference type="PANTHER" id="PTHR43132">
    <property type="entry name" value="ARSENICAL RESISTANCE OPERON REPRESSOR ARSR-RELATED"/>
    <property type="match status" value="1"/>
</dbReference>
<dbReference type="InterPro" id="IPR001845">
    <property type="entry name" value="HTH_ArsR_DNA-bd_dom"/>
</dbReference>
<dbReference type="RefSeq" id="WP_344104708.1">
    <property type="nucleotide sequence ID" value="NZ_BAAANL010000006.1"/>
</dbReference>
<keyword evidence="1" id="KW-0805">Transcription regulation</keyword>
<dbReference type="PROSITE" id="PS50987">
    <property type="entry name" value="HTH_ARSR_2"/>
    <property type="match status" value="1"/>
</dbReference>
<dbReference type="InterPro" id="IPR036388">
    <property type="entry name" value="WH-like_DNA-bd_sf"/>
</dbReference>
<feature type="domain" description="HTH arsR-type" evidence="4">
    <location>
        <begin position="235"/>
        <end position="323"/>
    </location>
</feature>
<evidence type="ECO:0000313" key="6">
    <source>
        <dbReference type="Proteomes" id="UP001501094"/>
    </source>
</evidence>
<dbReference type="Pfam" id="PF12840">
    <property type="entry name" value="HTH_20"/>
    <property type="match status" value="1"/>
</dbReference>
<dbReference type="Gene3D" id="1.10.10.10">
    <property type="entry name" value="Winged helix-like DNA-binding domain superfamily/Winged helix DNA-binding domain"/>
    <property type="match status" value="1"/>
</dbReference>
<evidence type="ECO:0000313" key="5">
    <source>
        <dbReference type="EMBL" id="GAA1870196.1"/>
    </source>
</evidence>
<dbReference type="PANTHER" id="PTHR43132:SF8">
    <property type="entry name" value="HTH-TYPE TRANSCRIPTIONAL REGULATOR KMTR"/>
    <property type="match status" value="1"/>
</dbReference>